<reference evidence="2" key="1">
    <citation type="submission" date="2020-11" db="EMBL/GenBank/DDBJ databases">
        <authorList>
            <consortium name="DOE Joint Genome Institute"/>
            <person name="Ahrendt S."/>
            <person name="Riley R."/>
            <person name="Andreopoulos W."/>
            <person name="Labutti K."/>
            <person name="Pangilinan J."/>
            <person name="Ruiz-Duenas F.J."/>
            <person name="Barrasa J.M."/>
            <person name="Sanchez-Garcia M."/>
            <person name="Camarero S."/>
            <person name="Miyauchi S."/>
            <person name="Serrano A."/>
            <person name="Linde D."/>
            <person name="Babiker R."/>
            <person name="Drula E."/>
            <person name="Ayuso-Fernandez I."/>
            <person name="Pacheco R."/>
            <person name="Padilla G."/>
            <person name="Ferreira P."/>
            <person name="Barriuso J."/>
            <person name="Kellner H."/>
            <person name="Castanera R."/>
            <person name="Alfaro M."/>
            <person name="Ramirez L."/>
            <person name="Pisabarro A.G."/>
            <person name="Kuo A."/>
            <person name="Tritt A."/>
            <person name="Lipzen A."/>
            <person name="He G."/>
            <person name="Yan M."/>
            <person name="Ng V."/>
            <person name="Cullen D."/>
            <person name="Martin F."/>
            <person name="Rosso M.-N."/>
            <person name="Henrissat B."/>
            <person name="Hibbett D."/>
            <person name="Martinez A.T."/>
            <person name="Grigoriev I.V."/>
        </authorList>
    </citation>
    <scope>NUCLEOTIDE SEQUENCE</scope>
    <source>
        <strain evidence="2">AH 40177</strain>
    </source>
</reference>
<sequence length="156" mass="17215">MTPAEQDQIYISGVNCYLNIINLVVDTSIFVQNILGYLATFHQVEVDIVKSETQALPLSLAITEVIQICLTQIIIVTGDLVICWRAWVLLPHDKFWRFVLSIVTICNIGINIAAPIFDELGVTSSPAVLLVVDWASTAISLVVNMTATSLIGWKAW</sequence>
<dbReference type="OrthoDB" id="3214103at2759"/>
<gene>
    <name evidence="2" type="ORF">BDP27DRAFT_1374888</name>
</gene>
<name>A0A9P5P736_9AGAR</name>
<keyword evidence="1" id="KW-0812">Transmembrane</keyword>
<organism evidence="2 3">
    <name type="scientific">Rhodocollybia butyracea</name>
    <dbReference type="NCBI Taxonomy" id="206335"/>
    <lineage>
        <taxon>Eukaryota</taxon>
        <taxon>Fungi</taxon>
        <taxon>Dikarya</taxon>
        <taxon>Basidiomycota</taxon>
        <taxon>Agaricomycotina</taxon>
        <taxon>Agaricomycetes</taxon>
        <taxon>Agaricomycetidae</taxon>
        <taxon>Agaricales</taxon>
        <taxon>Marasmiineae</taxon>
        <taxon>Omphalotaceae</taxon>
        <taxon>Rhodocollybia</taxon>
    </lineage>
</organism>
<protein>
    <submittedName>
        <fullName evidence="2">Uncharacterized protein</fullName>
    </submittedName>
</protein>
<dbReference type="EMBL" id="JADNRY010000617">
    <property type="protein sequence ID" value="KAF9035098.1"/>
    <property type="molecule type" value="Genomic_DNA"/>
</dbReference>
<comment type="caution">
    <text evidence="2">The sequence shown here is derived from an EMBL/GenBank/DDBJ whole genome shotgun (WGS) entry which is preliminary data.</text>
</comment>
<keyword evidence="1" id="KW-1133">Transmembrane helix</keyword>
<feature type="transmembrane region" description="Helical" evidence="1">
    <location>
        <begin position="134"/>
        <end position="153"/>
    </location>
</feature>
<evidence type="ECO:0000256" key="1">
    <source>
        <dbReference type="SAM" id="Phobius"/>
    </source>
</evidence>
<dbReference type="Proteomes" id="UP000772434">
    <property type="component" value="Unassembled WGS sequence"/>
</dbReference>
<evidence type="ECO:0000313" key="2">
    <source>
        <dbReference type="EMBL" id="KAF9035098.1"/>
    </source>
</evidence>
<accession>A0A9P5P736</accession>
<evidence type="ECO:0000313" key="3">
    <source>
        <dbReference type="Proteomes" id="UP000772434"/>
    </source>
</evidence>
<keyword evidence="3" id="KW-1185">Reference proteome</keyword>
<feature type="transmembrane region" description="Helical" evidence="1">
    <location>
        <begin position="65"/>
        <end position="88"/>
    </location>
</feature>
<dbReference type="AlphaFoldDB" id="A0A9P5P736"/>
<keyword evidence="1" id="KW-0472">Membrane</keyword>
<proteinExistence type="predicted"/>
<feature type="transmembrane region" description="Helical" evidence="1">
    <location>
        <begin position="95"/>
        <end position="114"/>
    </location>
</feature>